<protein>
    <recommendedName>
        <fullName evidence="12">Transcription initiation factor IIA subunit 2</fullName>
    </recommendedName>
</protein>
<name>A0A815IRF2_ADIRI</name>
<evidence type="ECO:0000313" key="10">
    <source>
        <dbReference type="Proteomes" id="UP000663828"/>
    </source>
</evidence>
<evidence type="ECO:0000259" key="6">
    <source>
        <dbReference type="Pfam" id="PF02268"/>
    </source>
</evidence>
<organism evidence="9 11">
    <name type="scientific">Adineta ricciae</name>
    <name type="common">Rotifer</name>
    <dbReference type="NCBI Taxonomy" id="249248"/>
    <lineage>
        <taxon>Eukaryota</taxon>
        <taxon>Metazoa</taxon>
        <taxon>Spiralia</taxon>
        <taxon>Gnathifera</taxon>
        <taxon>Rotifera</taxon>
        <taxon>Eurotatoria</taxon>
        <taxon>Bdelloidea</taxon>
        <taxon>Adinetida</taxon>
        <taxon>Adinetidae</taxon>
        <taxon>Adineta</taxon>
    </lineage>
</organism>
<keyword evidence="3" id="KW-0805">Transcription regulation</keyword>
<comment type="caution">
    <text evidence="9">The sequence shown here is derived from an EMBL/GenBank/DDBJ whole genome shotgun (WGS) entry which is preliminary data.</text>
</comment>
<feature type="domain" description="Transcription initiation factor IIA gamma subunit C-terminal" evidence="7">
    <location>
        <begin position="66"/>
        <end position="113"/>
    </location>
</feature>
<accession>A0A815IRF2</accession>
<dbReference type="OrthoDB" id="586585at2759"/>
<reference evidence="9" key="1">
    <citation type="submission" date="2021-02" db="EMBL/GenBank/DDBJ databases">
        <authorList>
            <person name="Nowell W R."/>
        </authorList>
    </citation>
    <scope>NUCLEOTIDE SEQUENCE</scope>
</reference>
<evidence type="ECO:0000313" key="9">
    <source>
        <dbReference type="EMBL" id="CAF1367103.1"/>
    </source>
</evidence>
<keyword evidence="5" id="KW-0539">Nucleus</keyword>
<evidence type="ECO:0000256" key="2">
    <source>
        <dbReference type="ARBA" id="ARBA00007675"/>
    </source>
</evidence>
<dbReference type="Pfam" id="PF02751">
    <property type="entry name" value="TFIIA_gamma_C"/>
    <property type="match status" value="1"/>
</dbReference>
<evidence type="ECO:0000256" key="3">
    <source>
        <dbReference type="ARBA" id="ARBA00023015"/>
    </source>
</evidence>
<dbReference type="Proteomes" id="UP000663852">
    <property type="component" value="Unassembled WGS sequence"/>
</dbReference>
<proteinExistence type="inferred from homology"/>
<dbReference type="InterPro" id="IPR015872">
    <property type="entry name" value="TFIIA_gsu_N"/>
</dbReference>
<comment type="subcellular location">
    <subcellularLocation>
        <location evidence="1">Nucleus</location>
    </subcellularLocation>
</comment>
<evidence type="ECO:0000256" key="4">
    <source>
        <dbReference type="ARBA" id="ARBA00023163"/>
    </source>
</evidence>
<dbReference type="PANTHER" id="PTHR10966">
    <property type="entry name" value="TRANSCRIPTION INITIATION FACTOR IIA SUBUNIT 2"/>
    <property type="match status" value="1"/>
</dbReference>
<dbReference type="SUPFAM" id="SSF47396">
    <property type="entry name" value="Transcription factor IIA (TFIIA), alpha-helical domain"/>
    <property type="match status" value="1"/>
</dbReference>
<dbReference type="InterPro" id="IPR003194">
    <property type="entry name" value="TFIIA_gsu"/>
</dbReference>
<dbReference type="InterPro" id="IPR015871">
    <property type="entry name" value="TFIIA_gsu_C"/>
</dbReference>
<gene>
    <name evidence="9" type="ORF">EDS130_LOCUS34161</name>
    <name evidence="8" type="ORF">XAT740_LOCUS8156</name>
</gene>
<evidence type="ECO:0000313" key="11">
    <source>
        <dbReference type="Proteomes" id="UP000663852"/>
    </source>
</evidence>
<feature type="domain" description="Transcription initiation factor IIA gamma subunit N-terminal" evidence="6">
    <location>
        <begin position="5"/>
        <end position="50"/>
    </location>
</feature>
<evidence type="ECO:0008006" key="12">
    <source>
        <dbReference type="Google" id="ProtNLM"/>
    </source>
</evidence>
<dbReference type="Gene3D" id="2.30.18.10">
    <property type="entry name" value="Transcription factor IIA (TFIIA), beta-barrel domain"/>
    <property type="match status" value="1"/>
</dbReference>
<dbReference type="EMBL" id="CAJNOR010000401">
    <property type="protein sequence ID" value="CAF0903603.1"/>
    <property type="molecule type" value="Genomic_DNA"/>
</dbReference>
<evidence type="ECO:0000256" key="5">
    <source>
        <dbReference type="ARBA" id="ARBA00023242"/>
    </source>
</evidence>
<dbReference type="EMBL" id="CAJNOJ010000282">
    <property type="protein sequence ID" value="CAF1367103.1"/>
    <property type="molecule type" value="Genomic_DNA"/>
</dbReference>
<sequence>MSSVYQIYRSTTVGLALDETLHEFGRRQIFTPRIVDYILNVFDYIINEKLSFSSNQDKKDGCLLFKGHLLSYRSCDQVWTLLFDSITLTSTMNSSWKITLIDKKQKVKMIACPTTNPPNRNVFAFQMKPSKRFKSTLEMNLHS</sequence>
<evidence type="ECO:0000256" key="1">
    <source>
        <dbReference type="ARBA" id="ARBA00004123"/>
    </source>
</evidence>
<dbReference type="Proteomes" id="UP000663828">
    <property type="component" value="Unassembled WGS sequence"/>
</dbReference>
<dbReference type="Gene3D" id="1.10.287.190">
    <property type="entry name" value="Transcription factor IIA gamma subunit, alpha-helical domain"/>
    <property type="match status" value="1"/>
</dbReference>
<dbReference type="AlphaFoldDB" id="A0A815IRF2"/>
<keyword evidence="4" id="KW-0804">Transcription</keyword>
<dbReference type="SUPFAM" id="SSF50784">
    <property type="entry name" value="Transcription factor IIA (TFIIA), beta-barrel domain"/>
    <property type="match status" value="1"/>
</dbReference>
<dbReference type="Pfam" id="PF02268">
    <property type="entry name" value="TFIIA_gamma_N"/>
    <property type="match status" value="1"/>
</dbReference>
<keyword evidence="10" id="KW-1185">Reference proteome</keyword>
<dbReference type="InterPro" id="IPR009088">
    <property type="entry name" value="TFIIA_b-brl"/>
</dbReference>
<dbReference type="GO" id="GO:0005672">
    <property type="term" value="C:transcription factor TFIIA complex"/>
    <property type="evidence" value="ECO:0007669"/>
    <property type="project" value="InterPro"/>
</dbReference>
<comment type="similarity">
    <text evidence="2">Belongs to the TFIIA subunit 2 family.</text>
</comment>
<dbReference type="InterPro" id="IPR009083">
    <property type="entry name" value="TFIIA_a-hlx"/>
</dbReference>
<dbReference type="GO" id="GO:0006367">
    <property type="term" value="P:transcription initiation at RNA polymerase II promoter"/>
    <property type="evidence" value="ECO:0007669"/>
    <property type="project" value="InterPro"/>
</dbReference>
<evidence type="ECO:0000313" key="8">
    <source>
        <dbReference type="EMBL" id="CAF0903603.1"/>
    </source>
</evidence>
<evidence type="ECO:0000259" key="7">
    <source>
        <dbReference type="Pfam" id="PF02751"/>
    </source>
</evidence>